<dbReference type="Proteomes" id="UP000789572">
    <property type="component" value="Unassembled WGS sequence"/>
</dbReference>
<protein>
    <submittedName>
        <fullName evidence="1">4576_t:CDS:1</fullName>
    </submittedName>
</protein>
<comment type="caution">
    <text evidence="1">The sequence shown here is derived from an EMBL/GenBank/DDBJ whole genome shotgun (WGS) entry which is preliminary data.</text>
</comment>
<feature type="non-terminal residue" evidence="1">
    <location>
        <position position="1"/>
    </location>
</feature>
<dbReference type="AlphaFoldDB" id="A0A9N9CM15"/>
<accession>A0A9N9CM15</accession>
<sequence length="60" mass="7081">DYYCVVRLSGSQKKITYSFLSKENYLLETEEYGNGMCGRSDRHEAMNFIRIIYLGRQGYL</sequence>
<proteinExistence type="predicted"/>
<evidence type="ECO:0000313" key="1">
    <source>
        <dbReference type="EMBL" id="CAG8607964.1"/>
    </source>
</evidence>
<evidence type="ECO:0000313" key="2">
    <source>
        <dbReference type="Proteomes" id="UP000789572"/>
    </source>
</evidence>
<keyword evidence="2" id="KW-1185">Reference proteome</keyword>
<name>A0A9N9CM15_9GLOM</name>
<reference evidence="1" key="1">
    <citation type="submission" date="2021-06" db="EMBL/GenBank/DDBJ databases">
        <authorList>
            <person name="Kallberg Y."/>
            <person name="Tangrot J."/>
            <person name="Rosling A."/>
        </authorList>
    </citation>
    <scope>NUCLEOTIDE SEQUENCE</scope>
    <source>
        <strain evidence="1">IA702</strain>
    </source>
</reference>
<organism evidence="1 2">
    <name type="scientific">Paraglomus occultum</name>
    <dbReference type="NCBI Taxonomy" id="144539"/>
    <lineage>
        <taxon>Eukaryota</taxon>
        <taxon>Fungi</taxon>
        <taxon>Fungi incertae sedis</taxon>
        <taxon>Mucoromycota</taxon>
        <taxon>Glomeromycotina</taxon>
        <taxon>Glomeromycetes</taxon>
        <taxon>Paraglomerales</taxon>
        <taxon>Paraglomeraceae</taxon>
        <taxon>Paraglomus</taxon>
    </lineage>
</organism>
<dbReference type="EMBL" id="CAJVPJ010001922">
    <property type="protein sequence ID" value="CAG8607964.1"/>
    <property type="molecule type" value="Genomic_DNA"/>
</dbReference>
<gene>
    <name evidence="1" type="ORF">POCULU_LOCUS7804</name>
</gene>